<dbReference type="InterPro" id="IPR014910">
    <property type="entry name" value="YdhR"/>
</dbReference>
<comment type="caution">
    <text evidence="1">The sequence shown here is derived from an EMBL/GenBank/DDBJ whole genome shotgun (WGS) entry which is preliminary data.</text>
</comment>
<dbReference type="InterPro" id="IPR011008">
    <property type="entry name" value="Dimeric_a/b-barrel"/>
</dbReference>
<dbReference type="PANTHER" id="PTHR39169">
    <property type="match status" value="1"/>
</dbReference>
<evidence type="ECO:0000313" key="2">
    <source>
        <dbReference type="Proteomes" id="UP000297890"/>
    </source>
</evidence>
<accession>A0A4Z0F8D0</accession>
<dbReference type="Gene3D" id="3.30.70.100">
    <property type="match status" value="2"/>
</dbReference>
<gene>
    <name evidence="1" type="ORF">E4680_10275</name>
</gene>
<dbReference type="OrthoDB" id="1440627at2"/>
<dbReference type="SUPFAM" id="SSF54909">
    <property type="entry name" value="Dimeric alpha+beta barrel"/>
    <property type="match status" value="2"/>
</dbReference>
<evidence type="ECO:0008006" key="3">
    <source>
        <dbReference type="Google" id="ProtNLM"/>
    </source>
</evidence>
<dbReference type="EMBL" id="SRIO01000013">
    <property type="protein sequence ID" value="TFZ82031.1"/>
    <property type="molecule type" value="Genomic_DNA"/>
</dbReference>
<dbReference type="Proteomes" id="UP000297890">
    <property type="component" value="Unassembled WGS sequence"/>
</dbReference>
<reference evidence="1 2" key="1">
    <citation type="journal article" date="2019" name="ISME J.">
        <title>Candidatus Macondimonas diazotrophica, a novel gammaproteobacterial genus dominating crude-oil-contaminated coastal sediments.</title>
        <authorList>
            <person name="Karthikeyan S."/>
            <person name="Konstantinidis K."/>
        </authorList>
    </citation>
    <scope>NUCLEOTIDE SEQUENCE [LARGE SCALE GENOMIC DNA]</scope>
    <source>
        <strain evidence="1 2">KTK01</strain>
    </source>
</reference>
<proteinExistence type="predicted"/>
<protein>
    <recommendedName>
        <fullName evidence="3">Monooxygenase</fullName>
    </recommendedName>
</protein>
<keyword evidence="2" id="KW-1185">Reference proteome</keyword>
<name>A0A4Z0F8D0_9GAMM</name>
<dbReference type="AlphaFoldDB" id="A0A4Z0F8D0"/>
<organism evidence="1 2">
    <name type="scientific">Candidatus Macondimonas diazotrophica</name>
    <dbReference type="NCBI Taxonomy" id="2305248"/>
    <lineage>
        <taxon>Bacteria</taxon>
        <taxon>Pseudomonadati</taxon>
        <taxon>Pseudomonadota</taxon>
        <taxon>Gammaproteobacteria</taxon>
        <taxon>Chromatiales</taxon>
        <taxon>Ectothiorhodospiraceae</taxon>
        <taxon>Candidatus Macondimonas</taxon>
    </lineage>
</organism>
<dbReference type="RefSeq" id="WP_135282317.1">
    <property type="nucleotide sequence ID" value="NZ_SRIO01000013.1"/>
</dbReference>
<sequence>MTQKAFVYSELQISVPFDQAPWKDVNLTLLQQPGLMNKTWLAGVGNHSLGGIYAFDTIEHAQEFVTRYFPNEARKFGAPQTTRIFDASIVEEASRDMNSVHFGAKATRKPGAFVYTEVQVSVPFAEAPWRDLNPILKRQPGLLHKTWLSGLHTNTLGGIYAFDTINNARNFALNYFPTETKQLNAAFYTRVFDAGVVEQASRQMHSPFFI</sequence>
<dbReference type="PANTHER" id="PTHR39169:SF1">
    <property type="entry name" value="MONOOXYGENASE YDHR-RELATED"/>
    <property type="match status" value="1"/>
</dbReference>
<evidence type="ECO:0000313" key="1">
    <source>
        <dbReference type="EMBL" id="TFZ82031.1"/>
    </source>
</evidence>